<dbReference type="AlphaFoldDB" id="A0A5A7MY31"/>
<accession>A0A5A7MY31</accession>
<dbReference type="EMBL" id="BKCM01000004">
    <property type="protein sequence ID" value="GER00335.1"/>
    <property type="molecule type" value="Genomic_DNA"/>
</dbReference>
<protein>
    <submittedName>
        <fullName evidence="3">Uncharacterized protein</fullName>
    </submittedName>
</protein>
<sequence>MPVPLAQGQETGQNSVASCKEKIVKHDKKNSAKKPNWRKILSIKKADKNSKKQYKPYDPHDANNGIHGIPPRYRPAFTKCRPILFSNSLPIKNNAFTGTTR</sequence>
<evidence type="ECO:0000313" key="4">
    <source>
        <dbReference type="Proteomes" id="UP000322084"/>
    </source>
</evidence>
<comment type="caution">
    <text evidence="3">The sequence shown here is derived from an EMBL/GenBank/DDBJ whole genome shotgun (WGS) entry which is preliminary data.</text>
</comment>
<evidence type="ECO:0000256" key="1">
    <source>
        <dbReference type="SAM" id="MobiDB-lite"/>
    </source>
</evidence>
<dbReference type="Proteomes" id="UP000322084">
    <property type="component" value="Unassembled WGS sequence"/>
</dbReference>
<dbReference type="Proteomes" id="UP000325187">
    <property type="component" value="Unassembled WGS sequence"/>
</dbReference>
<keyword evidence="5" id="KW-1185">Reference proteome</keyword>
<evidence type="ECO:0000313" key="2">
    <source>
        <dbReference type="EMBL" id="GEQ98495.1"/>
    </source>
</evidence>
<reference evidence="4 5" key="1">
    <citation type="submission" date="2019-09" db="EMBL/GenBank/DDBJ databases">
        <title>NBRP : Genome information of microbial organism related human and environment.</title>
        <authorList>
            <person name="Hattori M."/>
            <person name="Oshima K."/>
            <person name="Inaba H."/>
            <person name="Suda W."/>
            <person name="Sakamoto M."/>
            <person name="Iino T."/>
            <person name="Kitahara M."/>
            <person name="Oshida Y."/>
            <person name="Iida T."/>
            <person name="Kudo T."/>
            <person name="Itoh T."/>
            <person name="Ohkuma M."/>
        </authorList>
    </citation>
    <scope>NUCLEOTIDE SEQUENCE [LARGE SCALE GENOMIC DNA]</scope>
    <source>
        <strain evidence="2 4">Hi-2</strain>
        <strain evidence="3 5">Mie-1</strain>
    </source>
</reference>
<feature type="compositionally biased region" description="Basic and acidic residues" evidence="1">
    <location>
        <begin position="44"/>
        <end position="61"/>
    </location>
</feature>
<name>A0A5A7MY31_9PROT</name>
<accession>A0A5A7MU76</accession>
<proteinExistence type="predicted"/>
<feature type="region of interest" description="Disordered" evidence="1">
    <location>
        <begin position="44"/>
        <end position="70"/>
    </location>
</feature>
<evidence type="ECO:0000313" key="3">
    <source>
        <dbReference type="EMBL" id="GER00335.1"/>
    </source>
</evidence>
<gene>
    <name evidence="2" type="ORF">JCM17844_21320</name>
    <name evidence="3" type="ORF">JCM17845_09580</name>
</gene>
<organism evidence="3 5">
    <name type="scientific">Iodidimonas gelatinilytica</name>
    <dbReference type="NCBI Taxonomy" id="1236966"/>
    <lineage>
        <taxon>Bacteria</taxon>
        <taxon>Pseudomonadati</taxon>
        <taxon>Pseudomonadota</taxon>
        <taxon>Alphaproteobacteria</taxon>
        <taxon>Iodidimonadales</taxon>
        <taxon>Iodidimonadaceae</taxon>
        <taxon>Iodidimonas</taxon>
    </lineage>
</organism>
<dbReference type="EMBL" id="BKCL01000006">
    <property type="protein sequence ID" value="GEQ98495.1"/>
    <property type="molecule type" value="Genomic_DNA"/>
</dbReference>
<evidence type="ECO:0000313" key="5">
    <source>
        <dbReference type="Proteomes" id="UP000325187"/>
    </source>
</evidence>